<dbReference type="PANTHER" id="PTHR40076">
    <property type="entry name" value="MEMBRANE PROTEIN-RELATED"/>
    <property type="match status" value="1"/>
</dbReference>
<comment type="caution">
    <text evidence="2">The sequence shown here is derived from an EMBL/GenBank/DDBJ whole genome shotgun (WGS) entry which is preliminary data.</text>
</comment>
<sequence>MVKERLERIRERGYDFDILHLFVRAWEMYKIQPLLNASYTMLIISAALLFSIYFRDYVFLFSIFVSPPLLSGFYFVANKHSRGEPVVYPDFFKGFSLYMPIFSIWLIGQIIVSLGIIAFVIPGIYLAVAYNFAVLMAIFGGFDFWNSLEESRKLITVRWWKIGLLMLILLALNFLGAILFFFGLVVTLPLSYYITYILFEDITEDAFVEEE</sequence>
<feature type="transmembrane region" description="Helical" evidence="1">
    <location>
        <begin position="59"/>
        <end position="77"/>
    </location>
</feature>
<dbReference type="EMBL" id="RPHB01000002">
    <property type="protein sequence ID" value="MBW3467125.1"/>
    <property type="molecule type" value="Genomic_DNA"/>
</dbReference>
<evidence type="ECO:0000256" key="1">
    <source>
        <dbReference type="SAM" id="Phobius"/>
    </source>
</evidence>
<feature type="transmembrane region" description="Helical" evidence="1">
    <location>
        <begin position="97"/>
        <end position="121"/>
    </location>
</feature>
<dbReference type="RefSeq" id="WP_219287327.1">
    <property type="nucleotide sequence ID" value="NZ_RPHB01000002.1"/>
</dbReference>
<evidence type="ECO:0008006" key="4">
    <source>
        <dbReference type="Google" id="ProtNLM"/>
    </source>
</evidence>
<feature type="transmembrane region" description="Helical" evidence="1">
    <location>
        <begin position="165"/>
        <end position="194"/>
    </location>
</feature>
<evidence type="ECO:0000313" key="3">
    <source>
        <dbReference type="Proteomes" id="UP000727490"/>
    </source>
</evidence>
<accession>A0A951MCP3</accession>
<keyword evidence="3" id="KW-1185">Reference proteome</keyword>
<name>A0A951MCP3_9BACT</name>
<protein>
    <recommendedName>
        <fullName evidence="4">DUF975 family protein</fullName>
    </recommendedName>
</protein>
<feature type="transmembrane region" description="Helical" evidence="1">
    <location>
        <begin position="34"/>
        <end position="53"/>
    </location>
</feature>
<organism evidence="2 3">
    <name type="scientific">Arthrospiribacter ruber</name>
    <dbReference type="NCBI Taxonomy" id="2487934"/>
    <lineage>
        <taxon>Bacteria</taxon>
        <taxon>Pseudomonadati</taxon>
        <taxon>Bacteroidota</taxon>
        <taxon>Cytophagia</taxon>
        <taxon>Cytophagales</taxon>
        <taxon>Cyclobacteriaceae</taxon>
        <taxon>Arthrospiribacter</taxon>
    </lineage>
</organism>
<keyword evidence="1" id="KW-0812">Transmembrane</keyword>
<feature type="transmembrane region" description="Helical" evidence="1">
    <location>
        <begin position="127"/>
        <end position="145"/>
    </location>
</feature>
<reference evidence="2 3" key="1">
    <citation type="journal article" date="2020" name="Syst. Appl. Microbiol.">
        <title>Arthrospiribacter ruber gen. nov., sp. nov., a novel bacterium isolated from Arthrospira cultures.</title>
        <authorList>
            <person name="Waleron M."/>
            <person name="Misztak A."/>
            <person name="Waleron M.M."/>
            <person name="Furmaniak M."/>
            <person name="Mrozik A."/>
            <person name="Waleron K."/>
        </authorList>
    </citation>
    <scope>NUCLEOTIDE SEQUENCE [LARGE SCALE GENOMIC DNA]</scope>
    <source>
        <strain evidence="2 3">DPMB0001</strain>
    </source>
</reference>
<dbReference type="InterPro" id="IPR010380">
    <property type="entry name" value="DUF975"/>
</dbReference>
<keyword evidence="1" id="KW-0472">Membrane</keyword>
<evidence type="ECO:0000313" key="2">
    <source>
        <dbReference type="EMBL" id="MBW3467125.1"/>
    </source>
</evidence>
<dbReference type="AlphaFoldDB" id="A0A951MCP3"/>
<keyword evidence="1" id="KW-1133">Transmembrane helix</keyword>
<dbReference type="Proteomes" id="UP000727490">
    <property type="component" value="Unassembled WGS sequence"/>
</dbReference>
<gene>
    <name evidence="2" type="ORF">EGN73_04780</name>
</gene>
<proteinExistence type="predicted"/>
<dbReference type="PANTHER" id="PTHR40076:SF1">
    <property type="entry name" value="MEMBRANE PROTEIN"/>
    <property type="match status" value="1"/>
</dbReference>